<dbReference type="Gene3D" id="3.40.50.150">
    <property type="entry name" value="Vaccinia Virus protein VP39"/>
    <property type="match status" value="1"/>
</dbReference>
<sequence length="292" mass="31393">MTASTPRTRWGKAALWVRFYVGRSVALDRETLHLHRWGARERAAFLASKAAALPALQAGRTATVRAGDVHFRATSPLDLGTFQTCLLDVHDVVVVPAVLDGTPAPVVVDVGANVGQFAAATRAFVPDAQIVSVEPDPDTHAKLRHNLAGFPVARSHQVAVGEERAVMTLHRHHVSVMATLRPGEVEDYDPELTVDVDVLTLDEITADLPRIDLLKIDVEGFEVEALRGARETLARSRYLLLEVGLGRESSGANLEALALVRSIVPGARIVRFGRPLGGADAPICQDVLIALG</sequence>
<dbReference type="RefSeq" id="WP_007928360.1">
    <property type="nucleotide sequence ID" value="NZ_ALWX01000051.1"/>
</dbReference>
<dbReference type="PATRIC" id="fig|1210046.3.peg.2292"/>
<evidence type="ECO:0000313" key="5">
    <source>
        <dbReference type="Proteomes" id="UP000288711"/>
    </source>
</evidence>
<gene>
    <name evidence="2" type="ORF">B277_11925</name>
    <name evidence="3" type="ORF">CWN80_14610</name>
</gene>
<dbReference type="AlphaFoldDB" id="K1DW00"/>
<dbReference type="InterPro" id="IPR029063">
    <property type="entry name" value="SAM-dependent_MTases_sf"/>
</dbReference>
<name>K1DW00_9MICO</name>
<accession>K1DW00</accession>
<dbReference type="Proteomes" id="UP000288711">
    <property type="component" value="Unassembled WGS sequence"/>
</dbReference>
<dbReference type="EMBL" id="ALWX01000051">
    <property type="protein sequence ID" value="EKA60680.1"/>
    <property type="molecule type" value="Genomic_DNA"/>
</dbReference>
<dbReference type="EMBL" id="PIPF01000014">
    <property type="protein sequence ID" value="RWU81559.1"/>
    <property type="molecule type" value="Genomic_DNA"/>
</dbReference>
<dbReference type="InterPro" id="IPR006342">
    <property type="entry name" value="FkbM_mtfrase"/>
</dbReference>
<evidence type="ECO:0000313" key="4">
    <source>
        <dbReference type="Proteomes" id="UP000004474"/>
    </source>
</evidence>
<dbReference type="GO" id="GO:0008168">
    <property type="term" value="F:methyltransferase activity"/>
    <property type="evidence" value="ECO:0007669"/>
    <property type="project" value="UniProtKB-KW"/>
</dbReference>
<evidence type="ECO:0000313" key="2">
    <source>
        <dbReference type="EMBL" id="EKA60680.1"/>
    </source>
</evidence>
<keyword evidence="5" id="KW-1185">Reference proteome</keyword>
<dbReference type="PANTHER" id="PTHR34203:SF15">
    <property type="entry name" value="SLL1173 PROTEIN"/>
    <property type="match status" value="1"/>
</dbReference>
<evidence type="ECO:0000313" key="3">
    <source>
        <dbReference type="EMBL" id="RWU81559.1"/>
    </source>
</evidence>
<feature type="domain" description="Methyltransferase FkbM" evidence="1">
    <location>
        <begin position="109"/>
        <end position="245"/>
    </location>
</feature>
<keyword evidence="2" id="KW-0489">Methyltransferase</keyword>
<dbReference type="Pfam" id="PF05050">
    <property type="entry name" value="Methyltransf_21"/>
    <property type="match status" value="1"/>
</dbReference>
<dbReference type="Proteomes" id="UP000004474">
    <property type="component" value="Unassembled WGS sequence"/>
</dbReference>
<keyword evidence="2" id="KW-0808">Transferase</keyword>
<proteinExistence type="predicted"/>
<comment type="caution">
    <text evidence="2">The sequence shown here is derived from an EMBL/GenBank/DDBJ whole genome shotgun (WGS) entry which is preliminary data.</text>
</comment>
<dbReference type="SUPFAM" id="SSF53335">
    <property type="entry name" value="S-adenosyl-L-methionine-dependent methyltransferases"/>
    <property type="match status" value="1"/>
</dbReference>
<reference evidence="3 5" key="1">
    <citation type="journal article" date="2009" name="Int. J. Syst. Evol. Microbiol.">
        <title>Janibacter hoylei sp. nov., Bacillus isronensis sp. nov. and Bacillus aryabhattai sp. nov., isolated from cryotubes used for collecting air from the upper atmosphere.</title>
        <authorList>
            <person name="Shivaji S."/>
            <person name="Chaturvedi P."/>
            <person name="Begum Z."/>
            <person name="Pindi P.K."/>
            <person name="Manorama R."/>
            <person name="Padmanaban D.A."/>
            <person name="Shouche Y.S."/>
            <person name="Pawar S."/>
            <person name="Vaishampayan P."/>
            <person name="Dutt C.B."/>
            <person name="Datta G.N."/>
            <person name="Manchanda R.K."/>
            <person name="Rao U.R."/>
            <person name="Bhargava P.M."/>
            <person name="Narlikar J.V."/>
        </authorList>
    </citation>
    <scope>NUCLEOTIDE SEQUENCE [LARGE SCALE GENOMIC DNA]</scope>
    <source>
        <strain evidence="3 5">PVAS-1</strain>
    </source>
</reference>
<dbReference type="OrthoDB" id="7542440at2"/>
<dbReference type="PANTHER" id="PTHR34203">
    <property type="entry name" value="METHYLTRANSFERASE, FKBM FAMILY PROTEIN"/>
    <property type="match status" value="1"/>
</dbReference>
<dbReference type="STRING" id="1210046.B277_11925"/>
<organism evidence="2 4">
    <name type="scientific">Janibacter hoylei PVAS-1</name>
    <dbReference type="NCBI Taxonomy" id="1210046"/>
    <lineage>
        <taxon>Bacteria</taxon>
        <taxon>Bacillati</taxon>
        <taxon>Actinomycetota</taxon>
        <taxon>Actinomycetes</taxon>
        <taxon>Micrococcales</taxon>
        <taxon>Intrasporangiaceae</taxon>
        <taxon>Janibacter</taxon>
    </lineage>
</organism>
<dbReference type="eggNOG" id="COG2242">
    <property type="taxonomic scope" value="Bacteria"/>
</dbReference>
<dbReference type="NCBIfam" id="TIGR01444">
    <property type="entry name" value="fkbM_fam"/>
    <property type="match status" value="1"/>
</dbReference>
<dbReference type="InterPro" id="IPR052514">
    <property type="entry name" value="SAM-dependent_MTase"/>
</dbReference>
<protein>
    <submittedName>
        <fullName evidence="2">FkbM family methyltransferase</fullName>
    </submittedName>
</protein>
<evidence type="ECO:0000259" key="1">
    <source>
        <dbReference type="Pfam" id="PF05050"/>
    </source>
</evidence>
<reference evidence="2 4" key="2">
    <citation type="journal article" date="2012" name="J. Bacteriol.">
        <title>Genome Sequence of Janibacter hoylei MTCC8307, Isolated from the Stratospheric Air.</title>
        <authorList>
            <person name="Pawar S.P."/>
            <person name="Dhotre D.P."/>
            <person name="Shetty S.A."/>
            <person name="Chowdhury S.P."/>
            <person name="Chaudhari B.L."/>
            <person name="Shouche Y.S."/>
        </authorList>
    </citation>
    <scope>NUCLEOTIDE SEQUENCE [LARGE SCALE GENOMIC DNA]</scope>
    <source>
        <strain evidence="2 4">PVAS-1</strain>
    </source>
</reference>
<dbReference type="GO" id="GO:0032259">
    <property type="term" value="P:methylation"/>
    <property type="evidence" value="ECO:0007669"/>
    <property type="project" value="UniProtKB-KW"/>
</dbReference>
<reference evidence="3" key="3">
    <citation type="submission" date="2017-11" db="EMBL/GenBank/DDBJ databases">
        <authorList>
            <person name="Seuylemezian A."/>
            <person name="Cooper K."/>
            <person name="Vaishampayan P."/>
        </authorList>
    </citation>
    <scope>NUCLEOTIDE SEQUENCE</scope>
    <source>
        <strain evidence="3">PVAS-1</strain>
    </source>
</reference>